<proteinExistence type="predicted"/>
<accession>A0A7X2ISV3</accession>
<reference evidence="1 2" key="1">
    <citation type="submission" date="2019-11" db="EMBL/GenBank/DDBJ databases">
        <title>Novel species isolated from a subtropical stream in China.</title>
        <authorList>
            <person name="Lu H."/>
        </authorList>
    </citation>
    <scope>NUCLEOTIDE SEQUENCE [LARGE SCALE GENOMIC DNA]</scope>
    <source>
        <strain evidence="1 2">FT92W</strain>
    </source>
</reference>
<gene>
    <name evidence="1" type="ORF">GJ700_27500</name>
</gene>
<dbReference type="AlphaFoldDB" id="A0A7X2ISV3"/>
<protein>
    <submittedName>
        <fullName evidence="1">DUF1249 domain-containing protein</fullName>
    </submittedName>
</protein>
<dbReference type="EMBL" id="WKJJ01000020">
    <property type="protein sequence ID" value="MRV75471.1"/>
    <property type="molecule type" value="Genomic_DNA"/>
</dbReference>
<sequence length="190" mass="21744">MAERGLMLTRISSCRDEKYAHSHMAGRAGTSGTRCLRPFFHGWFPYRKQRGIDMDLYQKNYRKLLQLLPDLHDMSGPAKLAALGHTDVHVDVIERHPHRLVLRMSHYLQRLHGAAIPDPDMTVEVYLLAESVGVLTYSDCFGSRKVFCPELMAFSPLAKAELNNFLEQWLTKLIAEERTEVKCDLTARTS</sequence>
<name>A0A7X2ISV3_9BURK</name>
<dbReference type="InterPro" id="IPR009659">
    <property type="entry name" value="DUF1249"/>
</dbReference>
<keyword evidence="2" id="KW-1185">Reference proteome</keyword>
<comment type="caution">
    <text evidence="1">The sequence shown here is derived from an EMBL/GenBank/DDBJ whole genome shotgun (WGS) entry which is preliminary data.</text>
</comment>
<evidence type="ECO:0000313" key="2">
    <source>
        <dbReference type="Proteomes" id="UP000446768"/>
    </source>
</evidence>
<evidence type="ECO:0000313" key="1">
    <source>
        <dbReference type="EMBL" id="MRV75471.1"/>
    </source>
</evidence>
<organism evidence="1 2">
    <name type="scientific">Pseudoduganella rivuli</name>
    <dbReference type="NCBI Taxonomy" id="2666085"/>
    <lineage>
        <taxon>Bacteria</taxon>
        <taxon>Pseudomonadati</taxon>
        <taxon>Pseudomonadota</taxon>
        <taxon>Betaproteobacteria</taxon>
        <taxon>Burkholderiales</taxon>
        <taxon>Oxalobacteraceae</taxon>
        <taxon>Telluria group</taxon>
        <taxon>Pseudoduganella</taxon>
    </lineage>
</organism>
<dbReference type="Proteomes" id="UP000446768">
    <property type="component" value="Unassembled WGS sequence"/>
</dbReference>
<dbReference type="Pfam" id="PF06853">
    <property type="entry name" value="DUF1249"/>
    <property type="match status" value="1"/>
</dbReference>